<organism evidence="2 3">
    <name type="scientific">Brassica oleracea var. oleracea</name>
    <dbReference type="NCBI Taxonomy" id="109376"/>
    <lineage>
        <taxon>Eukaryota</taxon>
        <taxon>Viridiplantae</taxon>
        <taxon>Streptophyta</taxon>
        <taxon>Embryophyta</taxon>
        <taxon>Tracheophyta</taxon>
        <taxon>Spermatophyta</taxon>
        <taxon>Magnoliopsida</taxon>
        <taxon>eudicotyledons</taxon>
        <taxon>Gunneridae</taxon>
        <taxon>Pentapetalae</taxon>
        <taxon>rosids</taxon>
        <taxon>malvids</taxon>
        <taxon>Brassicales</taxon>
        <taxon>Brassicaceae</taxon>
        <taxon>Brassiceae</taxon>
        <taxon>Brassica</taxon>
    </lineage>
</organism>
<evidence type="ECO:0000313" key="3">
    <source>
        <dbReference type="Proteomes" id="UP000032141"/>
    </source>
</evidence>
<feature type="compositionally biased region" description="Basic residues" evidence="1">
    <location>
        <begin position="58"/>
        <end position="67"/>
    </location>
</feature>
<evidence type="ECO:0000313" key="2">
    <source>
        <dbReference type="EnsemblPlants" id="Bo5g035020.1"/>
    </source>
</evidence>
<dbReference type="Proteomes" id="UP000032141">
    <property type="component" value="Chromosome C5"/>
</dbReference>
<keyword evidence="3" id="KW-1185">Reference proteome</keyword>
<name>A0A0D3CC96_BRAOL</name>
<feature type="compositionally biased region" description="Basic and acidic residues" evidence="1">
    <location>
        <begin position="40"/>
        <end position="55"/>
    </location>
</feature>
<protein>
    <submittedName>
        <fullName evidence="2">Uncharacterized protein</fullName>
    </submittedName>
</protein>
<evidence type="ECO:0000256" key="1">
    <source>
        <dbReference type="SAM" id="MobiDB-lite"/>
    </source>
</evidence>
<reference evidence="2 3" key="1">
    <citation type="journal article" date="2014" name="Genome Biol.">
        <title>Transcriptome and methylome profiling reveals relics of genome dominance in the mesopolyploid Brassica oleracea.</title>
        <authorList>
            <person name="Parkin I.A."/>
            <person name="Koh C."/>
            <person name="Tang H."/>
            <person name="Robinson S.J."/>
            <person name="Kagale S."/>
            <person name="Clarke W.E."/>
            <person name="Town C.D."/>
            <person name="Nixon J."/>
            <person name="Krishnakumar V."/>
            <person name="Bidwell S.L."/>
            <person name="Denoeud F."/>
            <person name="Belcram H."/>
            <person name="Links M.G."/>
            <person name="Just J."/>
            <person name="Clarke C."/>
            <person name="Bender T."/>
            <person name="Huebert T."/>
            <person name="Mason A.S."/>
            <person name="Pires J.C."/>
            <person name="Barker G."/>
            <person name="Moore J."/>
            <person name="Walley P.G."/>
            <person name="Manoli S."/>
            <person name="Batley J."/>
            <person name="Edwards D."/>
            <person name="Nelson M.N."/>
            <person name="Wang X."/>
            <person name="Paterson A.H."/>
            <person name="King G."/>
            <person name="Bancroft I."/>
            <person name="Chalhoub B."/>
            <person name="Sharpe A.G."/>
        </authorList>
    </citation>
    <scope>NUCLEOTIDE SEQUENCE</scope>
    <source>
        <strain evidence="2 3">cv. TO1000</strain>
    </source>
</reference>
<dbReference type="HOGENOM" id="CLU_2226906_0_0_1"/>
<proteinExistence type="predicted"/>
<dbReference type="AlphaFoldDB" id="A0A0D3CC96"/>
<dbReference type="EnsemblPlants" id="Bo5g035020.1">
    <property type="protein sequence ID" value="Bo5g035020.1"/>
    <property type="gene ID" value="Bo5g035020"/>
</dbReference>
<dbReference type="Gramene" id="Bo5g035020.1">
    <property type="protein sequence ID" value="Bo5g035020.1"/>
    <property type="gene ID" value="Bo5g035020"/>
</dbReference>
<reference evidence="2" key="2">
    <citation type="submission" date="2015-03" db="UniProtKB">
        <authorList>
            <consortium name="EnsemblPlants"/>
        </authorList>
    </citation>
    <scope>IDENTIFICATION</scope>
</reference>
<sequence length="106" mass="12838">MGVLSARRIGCYPGWNKTQVSRSTRVLRHNRNHARHHHWRDSVRERTRGAPKEVAPRLSKRRNKQQRRHRFHFLNSSSYSFFCSKQDFVVRFVMIKTCFRPKKKAF</sequence>
<feature type="region of interest" description="Disordered" evidence="1">
    <location>
        <begin position="31"/>
        <end position="67"/>
    </location>
</feature>
<accession>A0A0D3CC96</accession>